<keyword evidence="2" id="KW-0539">Nucleus</keyword>
<dbReference type="GO" id="GO:0006302">
    <property type="term" value="P:double-strand break repair"/>
    <property type="evidence" value="ECO:0007669"/>
    <property type="project" value="TreeGrafter"/>
</dbReference>
<evidence type="ECO:0000259" key="5">
    <source>
        <dbReference type="Pfam" id="PF04825"/>
    </source>
</evidence>
<dbReference type="GO" id="GO:0005634">
    <property type="term" value="C:nucleus"/>
    <property type="evidence" value="ECO:0007669"/>
    <property type="project" value="UniProtKB-SubCell"/>
</dbReference>
<comment type="caution">
    <text evidence="6">The sequence shown here is derived from an EMBL/GenBank/DDBJ whole genome shotgun (WGS) entry which is preliminary data.</text>
</comment>
<feature type="region of interest" description="Disordered" evidence="3">
    <location>
        <begin position="501"/>
        <end position="545"/>
    </location>
</feature>
<feature type="region of interest" description="Disordered" evidence="3">
    <location>
        <begin position="252"/>
        <end position="358"/>
    </location>
</feature>
<dbReference type="Proteomes" id="UP000762676">
    <property type="component" value="Unassembled WGS sequence"/>
</dbReference>
<reference evidence="6 7" key="1">
    <citation type="journal article" date="2021" name="Elife">
        <title>Chloroplast acquisition without the gene transfer in kleptoplastic sea slugs, Plakobranchus ocellatus.</title>
        <authorList>
            <person name="Maeda T."/>
            <person name="Takahashi S."/>
            <person name="Yoshida T."/>
            <person name="Shimamura S."/>
            <person name="Takaki Y."/>
            <person name="Nagai Y."/>
            <person name="Toyoda A."/>
            <person name="Suzuki Y."/>
            <person name="Arimoto A."/>
            <person name="Ishii H."/>
            <person name="Satoh N."/>
            <person name="Nishiyama T."/>
            <person name="Hasebe M."/>
            <person name="Maruyama T."/>
            <person name="Minagawa J."/>
            <person name="Obokata J."/>
            <person name="Shigenobu S."/>
        </authorList>
    </citation>
    <scope>NUCLEOTIDE SEQUENCE [LARGE SCALE GENOMIC DNA]</scope>
</reference>
<dbReference type="Pfam" id="PF04824">
    <property type="entry name" value="Rad21_Rec8"/>
    <property type="match status" value="1"/>
</dbReference>
<dbReference type="Pfam" id="PF04825">
    <property type="entry name" value="Rad21_Rec8_N"/>
    <property type="match status" value="1"/>
</dbReference>
<keyword evidence="7" id="KW-1185">Reference proteome</keyword>
<dbReference type="PANTHER" id="PTHR12585">
    <property type="entry name" value="SCC1 / RAD21 FAMILY MEMBER"/>
    <property type="match status" value="1"/>
</dbReference>
<evidence type="ECO:0000256" key="2">
    <source>
        <dbReference type="ARBA" id="ARBA00023242"/>
    </source>
</evidence>
<accession>A0AAV4HD00</accession>
<dbReference type="GO" id="GO:0030893">
    <property type="term" value="C:meiotic cohesin complex"/>
    <property type="evidence" value="ECO:0007669"/>
    <property type="project" value="TreeGrafter"/>
</dbReference>
<dbReference type="InterPro" id="IPR006910">
    <property type="entry name" value="Rad21_Rec8_N"/>
</dbReference>
<evidence type="ECO:0000313" key="6">
    <source>
        <dbReference type="EMBL" id="GFR94460.1"/>
    </source>
</evidence>
<dbReference type="GO" id="GO:0051177">
    <property type="term" value="P:meiotic sister chromatid cohesion"/>
    <property type="evidence" value="ECO:0007669"/>
    <property type="project" value="TreeGrafter"/>
</dbReference>
<feature type="domain" description="Rad21/Rec8-like protein C-terminal eukaryotic" evidence="4">
    <location>
        <begin position="637"/>
        <end position="674"/>
    </location>
</feature>
<dbReference type="AlphaFoldDB" id="A0AAV4HD00"/>
<dbReference type="CDD" id="cd21794">
    <property type="entry name" value="Rad21_Rec8_M_Rec8"/>
    <property type="match status" value="1"/>
</dbReference>
<dbReference type="InterPro" id="IPR039781">
    <property type="entry name" value="Rad21/Rec8-like"/>
</dbReference>
<feature type="domain" description="Rad21/Rec8-like protein N-terminal" evidence="5">
    <location>
        <begin position="1"/>
        <end position="108"/>
    </location>
</feature>
<sequence length="683" mass="76783">MFYSHVHLRKNGRFGLVWLAATQSRLLSRRELAAINVSMTVTNIQEHFPGSVVQDVNNRPRRFSLYLSSQLMYGSVKVLQKQWEFLLGDLTALLKRFHPESSSTTEIDLIIARQEPVTLESCVPSSIKDKCYDPFFGVFKENIADVQALLATWDDEYIRKEPLAPDQFKAELGSPHSVSDLRQIQILDHPDTSGSIQIPDEQDLPYINPEHLAFIEAADQQVNISAEDLITPAISRILENQDISQVFGTEITEQQTNQAPRSIEETPAVKTTRELPSTPKKPKRRQRDDGDGGRKKPRNLDAEEKGSSDDARSGYDQQKARDAEGLSPQQILQQEHTQHQRADSPKSPQKQADKQQLVSPEIARRQENWLQMTSNLQLTPIPSTPSPVRKRQPHKLIIDEKLQMTRLDLKNNMNSSTDTCNTLVLPSAQKKDLFKEPGSQAISHLAVRKMWTKNCRFGLRVSEPDIETFGTLDISPLETPRTKRKESTVEYETPAKFPRVDSMVLSSGPGSMEKGRDISDISGINESRKRSTSLIGQASDDSVSNISADQPHISAHSELERNSMDITLAPLIEEQEQVVSPVPLEISAQLQTMNVSNQPQSVPLNTTDDKQSRLLRLVLEKADGTGNWTTFRTICPPNTTSRPIAISLFQELCLLVGEGVLQVRQDKPYSDIFIWEADENSSC</sequence>
<proteinExistence type="predicted"/>
<evidence type="ECO:0000313" key="7">
    <source>
        <dbReference type="Proteomes" id="UP000762676"/>
    </source>
</evidence>
<evidence type="ECO:0000259" key="4">
    <source>
        <dbReference type="Pfam" id="PF04824"/>
    </source>
</evidence>
<evidence type="ECO:0000256" key="3">
    <source>
        <dbReference type="SAM" id="MobiDB-lite"/>
    </source>
</evidence>
<feature type="compositionally biased region" description="Basic and acidic residues" evidence="3">
    <location>
        <begin position="286"/>
        <end position="324"/>
    </location>
</feature>
<comment type="subcellular location">
    <subcellularLocation>
        <location evidence="1">Nucleus</location>
    </subcellularLocation>
</comment>
<organism evidence="6 7">
    <name type="scientific">Elysia marginata</name>
    <dbReference type="NCBI Taxonomy" id="1093978"/>
    <lineage>
        <taxon>Eukaryota</taxon>
        <taxon>Metazoa</taxon>
        <taxon>Spiralia</taxon>
        <taxon>Lophotrochozoa</taxon>
        <taxon>Mollusca</taxon>
        <taxon>Gastropoda</taxon>
        <taxon>Heterobranchia</taxon>
        <taxon>Euthyneura</taxon>
        <taxon>Panpulmonata</taxon>
        <taxon>Sacoglossa</taxon>
        <taxon>Placobranchoidea</taxon>
        <taxon>Plakobranchidae</taxon>
        <taxon>Elysia</taxon>
    </lineage>
</organism>
<gene>
    <name evidence="6" type="ORF">ElyMa_002668500</name>
</gene>
<feature type="compositionally biased region" description="Polar residues" evidence="3">
    <location>
        <begin position="532"/>
        <end position="545"/>
    </location>
</feature>
<evidence type="ECO:0000256" key="1">
    <source>
        <dbReference type="ARBA" id="ARBA00004123"/>
    </source>
</evidence>
<dbReference type="GO" id="GO:0003682">
    <property type="term" value="F:chromatin binding"/>
    <property type="evidence" value="ECO:0007669"/>
    <property type="project" value="TreeGrafter"/>
</dbReference>
<dbReference type="PANTHER" id="PTHR12585:SF27">
    <property type="entry name" value="MEIOTIC RECOMBINATION PROTEIN REC8 HOMOLOG"/>
    <property type="match status" value="1"/>
</dbReference>
<feature type="compositionally biased region" description="Polar residues" evidence="3">
    <location>
        <begin position="346"/>
        <end position="358"/>
    </location>
</feature>
<name>A0AAV4HD00_9GAST</name>
<dbReference type="EMBL" id="BMAT01005504">
    <property type="protein sequence ID" value="GFR94460.1"/>
    <property type="molecule type" value="Genomic_DNA"/>
</dbReference>
<dbReference type="InterPro" id="IPR006909">
    <property type="entry name" value="Rad21/Rec8_C_eu"/>
</dbReference>
<protein>
    <submittedName>
        <fullName evidence="6">Meiotic recombination protein REC8 homolog</fullName>
    </submittedName>
</protein>